<dbReference type="AlphaFoldDB" id="A0A8S3TEF1"/>
<name>A0A8S3TEF1_MYTED</name>
<dbReference type="Proteomes" id="UP000683360">
    <property type="component" value="Unassembled WGS sequence"/>
</dbReference>
<evidence type="ECO:0000313" key="2">
    <source>
        <dbReference type="Proteomes" id="UP000683360"/>
    </source>
</evidence>
<dbReference type="OrthoDB" id="10476436at2759"/>
<gene>
    <name evidence="1" type="ORF">MEDL_42755</name>
</gene>
<sequence length="373" mass="43577">MILNNACADQEIETIKILSKYFYTLDMNEAMIKACTSTSSGYEEFIFQQKDFNNNQSVACLNLLWKEINKIDHDKIDIRTIVSTVCKEKEVSNNVMTWILLNFPLDKIPINEVLTTCCQQSKIQHVKYIFQEVDNEKLDIRKAFVRTCLAAPDYVFQKLHDKDYCVSLVVNQIVEKKKFNLILYFRQAGYYRHVDMQNLLNEACGHGHVKLVIWILGNVEHKELDITSAFHAACDSIVNDYKHIFQDNEERVNHVMCVALLWHYIHDINMFEIDTVLKPMTESQSDTSVLDYKHISIDKLKTWLLYIKKINQRICQSDNALLSSEENINLKRQVNDRQCCEQDPQENNELNSSIDNDDCLSPTKRLCLEKEQT</sequence>
<proteinExistence type="predicted"/>
<keyword evidence="2" id="KW-1185">Reference proteome</keyword>
<dbReference type="EMBL" id="CAJPWZ010002038">
    <property type="protein sequence ID" value="CAG2229887.1"/>
    <property type="molecule type" value="Genomic_DNA"/>
</dbReference>
<comment type="caution">
    <text evidence="1">The sequence shown here is derived from an EMBL/GenBank/DDBJ whole genome shotgun (WGS) entry which is preliminary data.</text>
</comment>
<reference evidence="1" key="1">
    <citation type="submission" date="2021-03" db="EMBL/GenBank/DDBJ databases">
        <authorList>
            <person name="Bekaert M."/>
        </authorList>
    </citation>
    <scope>NUCLEOTIDE SEQUENCE</scope>
</reference>
<organism evidence="1 2">
    <name type="scientific">Mytilus edulis</name>
    <name type="common">Blue mussel</name>
    <dbReference type="NCBI Taxonomy" id="6550"/>
    <lineage>
        <taxon>Eukaryota</taxon>
        <taxon>Metazoa</taxon>
        <taxon>Spiralia</taxon>
        <taxon>Lophotrochozoa</taxon>
        <taxon>Mollusca</taxon>
        <taxon>Bivalvia</taxon>
        <taxon>Autobranchia</taxon>
        <taxon>Pteriomorphia</taxon>
        <taxon>Mytilida</taxon>
        <taxon>Mytiloidea</taxon>
        <taxon>Mytilidae</taxon>
        <taxon>Mytilinae</taxon>
        <taxon>Mytilus</taxon>
    </lineage>
</organism>
<evidence type="ECO:0000313" key="1">
    <source>
        <dbReference type="EMBL" id="CAG2229887.1"/>
    </source>
</evidence>
<protein>
    <submittedName>
        <fullName evidence="1">Uncharacterized protein</fullName>
    </submittedName>
</protein>
<accession>A0A8S3TEF1</accession>